<reference evidence="3 4" key="1">
    <citation type="journal article" date="2022" name="G3 (Bethesda)">
        <title>Whole-genome sequence and methylome profiling of the almond [Prunus dulcis (Mill.) D.A. Webb] cultivar 'Nonpareil'.</title>
        <authorList>
            <person name="D'Amico-Willman K.M."/>
            <person name="Ouma W.Z."/>
            <person name="Meulia T."/>
            <person name="Sideli G.M."/>
            <person name="Gradziel T.M."/>
            <person name="Fresnedo-Ramirez J."/>
        </authorList>
    </citation>
    <scope>NUCLEOTIDE SEQUENCE [LARGE SCALE GENOMIC DNA]</scope>
    <source>
        <strain evidence="3">Clone GOH B32 T37-40</strain>
    </source>
</reference>
<feature type="signal peptide" evidence="1">
    <location>
        <begin position="1"/>
        <end position="26"/>
    </location>
</feature>
<evidence type="ECO:0000313" key="4">
    <source>
        <dbReference type="Proteomes" id="UP001054821"/>
    </source>
</evidence>
<evidence type="ECO:0000256" key="1">
    <source>
        <dbReference type="SAM" id="SignalP"/>
    </source>
</evidence>
<organism evidence="3 4">
    <name type="scientific">Prunus dulcis</name>
    <name type="common">Almond</name>
    <name type="synonym">Amygdalus dulcis</name>
    <dbReference type="NCBI Taxonomy" id="3755"/>
    <lineage>
        <taxon>Eukaryota</taxon>
        <taxon>Viridiplantae</taxon>
        <taxon>Streptophyta</taxon>
        <taxon>Embryophyta</taxon>
        <taxon>Tracheophyta</taxon>
        <taxon>Spermatophyta</taxon>
        <taxon>Magnoliopsida</taxon>
        <taxon>eudicotyledons</taxon>
        <taxon>Gunneridae</taxon>
        <taxon>Pentapetalae</taxon>
        <taxon>rosids</taxon>
        <taxon>fabids</taxon>
        <taxon>Rosales</taxon>
        <taxon>Rosaceae</taxon>
        <taxon>Amygdaloideae</taxon>
        <taxon>Amygdaleae</taxon>
        <taxon>Prunus</taxon>
    </lineage>
</organism>
<comment type="caution">
    <text evidence="3">The sequence shown here is derived from an EMBL/GenBank/DDBJ whole genome shotgun (WGS) entry which is preliminary data.</text>
</comment>
<dbReference type="Pfam" id="PF17921">
    <property type="entry name" value="Integrase_H2C2"/>
    <property type="match status" value="1"/>
</dbReference>
<dbReference type="EMBL" id="JAJFAZ020000007">
    <property type="protein sequence ID" value="KAI5317429.1"/>
    <property type="molecule type" value="Genomic_DNA"/>
</dbReference>
<keyword evidence="4" id="KW-1185">Reference proteome</keyword>
<evidence type="ECO:0000259" key="2">
    <source>
        <dbReference type="Pfam" id="PF17921"/>
    </source>
</evidence>
<proteinExistence type="predicted"/>
<dbReference type="AlphaFoldDB" id="A0AAD4V2T5"/>
<feature type="domain" description="Integrase zinc-binding" evidence="2">
    <location>
        <begin position="123"/>
        <end position="159"/>
    </location>
</feature>
<dbReference type="PANTHER" id="PTHR45835:SF99">
    <property type="entry name" value="CHROMO DOMAIN-CONTAINING PROTEIN-RELATED"/>
    <property type="match status" value="1"/>
</dbReference>
<feature type="chain" id="PRO_5042074391" description="Integrase zinc-binding domain-containing protein" evidence="1">
    <location>
        <begin position="27"/>
        <end position="209"/>
    </location>
</feature>
<dbReference type="Proteomes" id="UP001054821">
    <property type="component" value="Chromosome 7"/>
</dbReference>
<dbReference type="InterPro" id="IPR041588">
    <property type="entry name" value="Integrase_H2C2"/>
</dbReference>
<sequence length="209" mass="24370">MSRIILSMTWNLLQWCLLSKFGRITCMVELIKDYDCTIEHHPGQANVVADALSGKGSGNLAHLRMAYLPLLVELRKDSVDLEMTQQGGILASWHVRPILAERVIIDQLEDPNMCVIRLEVENGSTKMYRTLREYYLWPHMKGYIAKYVSRCLICQQVKAKRYKPSRLMQPLSIPEWKWEHITMNFVFKLPHTSKGHDGIWVIVDPYLFH</sequence>
<accession>A0AAD4V2T5</accession>
<protein>
    <recommendedName>
        <fullName evidence="2">Integrase zinc-binding domain-containing protein</fullName>
    </recommendedName>
</protein>
<dbReference type="Gene3D" id="1.10.340.70">
    <property type="match status" value="1"/>
</dbReference>
<keyword evidence="1" id="KW-0732">Signal</keyword>
<name>A0AAD4V2T5_PRUDU</name>
<dbReference type="PANTHER" id="PTHR45835">
    <property type="entry name" value="YALI0A06105P"/>
    <property type="match status" value="1"/>
</dbReference>
<gene>
    <name evidence="3" type="ORF">L3X38_037136</name>
</gene>
<evidence type="ECO:0000313" key="3">
    <source>
        <dbReference type="EMBL" id="KAI5317429.1"/>
    </source>
</evidence>